<keyword evidence="3 4" id="KW-0378">Hydrolase</keyword>
<evidence type="ECO:0000256" key="2">
    <source>
        <dbReference type="ARBA" id="ARBA00005582"/>
    </source>
</evidence>
<comment type="caution">
    <text evidence="6">The sequence shown here is derived from an EMBL/GenBank/DDBJ whole genome shotgun (WGS) entry which is preliminary data.</text>
</comment>
<dbReference type="Proteomes" id="UP000660745">
    <property type="component" value="Unassembled WGS sequence"/>
</dbReference>
<dbReference type="GO" id="GO:0016787">
    <property type="term" value="F:hydrolase activity"/>
    <property type="evidence" value="ECO:0007669"/>
    <property type="project" value="UniProtKB-KW"/>
</dbReference>
<dbReference type="PROSITE" id="PS51462">
    <property type="entry name" value="NUDIX"/>
    <property type="match status" value="1"/>
</dbReference>
<protein>
    <submittedName>
        <fullName evidence="6">NUDIX hydrolase</fullName>
    </submittedName>
</protein>
<dbReference type="InterPro" id="IPR015797">
    <property type="entry name" value="NUDIX_hydrolase-like_dom_sf"/>
</dbReference>
<evidence type="ECO:0000313" key="7">
    <source>
        <dbReference type="Proteomes" id="UP000660745"/>
    </source>
</evidence>
<organism evidence="6 7">
    <name type="scientific">Nonomuraea glycinis</name>
    <dbReference type="NCBI Taxonomy" id="2047744"/>
    <lineage>
        <taxon>Bacteria</taxon>
        <taxon>Bacillati</taxon>
        <taxon>Actinomycetota</taxon>
        <taxon>Actinomycetes</taxon>
        <taxon>Streptosporangiales</taxon>
        <taxon>Streptosporangiaceae</taxon>
        <taxon>Nonomuraea</taxon>
    </lineage>
</organism>
<evidence type="ECO:0000259" key="5">
    <source>
        <dbReference type="PROSITE" id="PS51462"/>
    </source>
</evidence>
<dbReference type="PROSITE" id="PS00893">
    <property type="entry name" value="NUDIX_BOX"/>
    <property type="match status" value="1"/>
</dbReference>
<evidence type="ECO:0000256" key="1">
    <source>
        <dbReference type="ARBA" id="ARBA00001946"/>
    </source>
</evidence>
<dbReference type="RefSeq" id="WP_189141678.1">
    <property type="nucleotide sequence ID" value="NZ_BMNK01000010.1"/>
</dbReference>
<dbReference type="PRINTS" id="PR00502">
    <property type="entry name" value="NUDIXFAMILY"/>
</dbReference>
<dbReference type="Gene3D" id="3.90.79.10">
    <property type="entry name" value="Nucleoside Triphosphate Pyrophosphohydrolase"/>
    <property type="match status" value="1"/>
</dbReference>
<comment type="cofactor">
    <cofactor evidence="1">
        <name>Mg(2+)</name>
        <dbReference type="ChEBI" id="CHEBI:18420"/>
    </cofactor>
</comment>
<reference evidence="6" key="1">
    <citation type="journal article" date="2014" name="Int. J. Syst. Evol. Microbiol.">
        <title>Complete genome sequence of Corynebacterium casei LMG S-19264T (=DSM 44701T), isolated from a smear-ripened cheese.</title>
        <authorList>
            <consortium name="US DOE Joint Genome Institute (JGI-PGF)"/>
            <person name="Walter F."/>
            <person name="Albersmeier A."/>
            <person name="Kalinowski J."/>
            <person name="Ruckert C."/>
        </authorList>
    </citation>
    <scope>NUCLEOTIDE SEQUENCE</scope>
    <source>
        <strain evidence="6">CGMCC 4.7430</strain>
    </source>
</reference>
<comment type="similarity">
    <text evidence="2 4">Belongs to the Nudix hydrolase family.</text>
</comment>
<dbReference type="PANTHER" id="PTHR43046:SF14">
    <property type="entry name" value="MUTT_NUDIX FAMILY PROTEIN"/>
    <property type="match status" value="1"/>
</dbReference>
<gene>
    <name evidence="6" type="ORF">GCM10012278_55820</name>
</gene>
<keyword evidence="7" id="KW-1185">Reference proteome</keyword>
<accession>A0A918E7W9</accession>
<dbReference type="EMBL" id="BMNK01000010">
    <property type="protein sequence ID" value="GGP11595.1"/>
    <property type="molecule type" value="Genomic_DNA"/>
</dbReference>
<reference evidence="6" key="2">
    <citation type="submission" date="2020-09" db="EMBL/GenBank/DDBJ databases">
        <authorList>
            <person name="Sun Q."/>
            <person name="Zhou Y."/>
        </authorList>
    </citation>
    <scope>NUCLEOTIDE SEQUENCE</scope>
    <source>
        <strain evidence="6">CGMCC 4.7430</strain>
    </source>
</reference>
<dbReference type="Pfam" id="PF00293">
    <property type="entry name" value="NUDIX"/>
    <property type="match status" value="1"/>
</dbReference>
<dbReference type="SUPFAM" id="SSF55811">
    <property type="entry name" value="Nudix"/>
    <property type="match status" value="1"/>
</dbReference>
<evidence type="ECO:0000313" key="6">
    <source>
        <dbReference type="EMBL" id="GGP11595.1"/>
    </source>
</evidence>
<evidence type="ECO:0000256" key="3">
    <source>
        <dbReference type="ARBA" id="ARBA00022801"/>
    </source>
</evidence>
<dbReference type="InterPro" id="IPR000086">
    <property type="entry name" value="NUDIX_hydrolase_dom"/>
</dbReference>
<sequence>MRWQVHSEQALYTDRWLDVRVADVELPDGTRLDHRLIRTAPGAGAVVTDDRGRVLLLWRHRFITDSWGWEIPIGKIEEGEEPVAAAARETEEETGWRPGPLRPLLYTQPTNGLSDSAHHIFHADRATHLGPPADTWEAERVEWVPLADLHRLIDRRDLVCGTSMAALLYLVVSGGGGRARS</sequence>
<dbReference type="InterPro" id="IPR020476">
    <property type="entry name" value="Nudix_hydrolase"/>
</dbReference>
<feature type="domain" description="Nudix hydrolase" evidence="5">
    <location>
        <begin position="38"/>
        <end position="166"/>
    </location>
</feature>
<evidence type="ECO:0000256" key="4">
    <source>
        <dbReference type="RuleBase" id="RU003476"/>
    </source>
</evidence>
<dbReference type="PANTHER" id="PTHR43046">
    <property type="entry name" value="GDP-MANNOSE MANNOSYL HYDROLASE"/>
    <property type="match status" value="1"/>
</dbReference>
<dbReference type="AlphaFoldDB" id="A0A918E7W9"/>
<name>A0A918E7W9_9ACTN</name>
<dbReference type="InterPro" id="IPR020084">
    <property type="entry name" value="NUDIX_hydrolase_CS"/>
</dbReference>
<proteinExistence type="inferred from homology"/>